<evidence type="ECO:0000313" key="1">
    <source>
        <dbReference type="EMBL" id="SDI21651.1"/>
    </source>
</evidence>
<accession>A0A1G8IS32</accession>
<dbReference type="EMBL" id="FNDU01000005">
    <property type="protein sequence ID" value="SDI21651.1"/>
    <property type="molecule type" value="Genomic_DNA"/>
</dbReference>
<name>A0A1G8IS32_9BACI</name>
<evidence type="ECO:0000313" key="2">
    <source>
        <dbReference type="Proteomes" id="UP000199017"/>
    </source>
</evidence>
<protein>
    <submittedName>
        <fullName evidence="1">Uncharacterized protein</fullName>
    </submittedName>
</protein>
<dbReference type="Proteomes" id="UP000199017">
    <property type="component" value="Unassembled WGS sequence"/>
</dbReference>
<dbReference type="OrthoDB" id="2882430at2"/>
<organism evidence="1 2">
    <name type="scientific">Alteribacillus bidgolensis</name>
    <dbReference type="NCBI Taxonomy" id="930129"/>
    <lineage>
        <taxon>Bacteria</taxon>
        <taxon>Bacillati</taxon>
        <taxon>Bacillota</taxon>
        <taxon>Bacilli</taxon>
        <taxon>Bacillales</taxon>
        <taxon>Bacillaceae</taxon>
        <taxon>Alteribacillus</taxon>
    </lineage>
</organism>
<dbReference type="RefSeq" id="WP_091584769.1">
    <property type="nucleotide sequence ID" value="NZ_FNDU01000005.1"/>
</dbReference>
<dbReference type="AlphaFoldDB" id="A0A1G8IS32"/>
<gene>
    <name evidence="1" type="ORF">SAMN05216352_105316</name>
</gene>
<keyword evidence="2" id="KW-1185">Reference proteome</keyword>
<reference evidence="1 2" key="1">
    <citation type="submission" date="2016-10" db="EMBL/GenBank/DDBJ databases">
        <authorList>
            <person name="de Groot N.N."/>
        </authorList>
    </citation>
    <scope>NUCLEOTIDE SEQUENCE [LARGE SCALE GENOMIC DNA]</scope>
    <source>
        <strain evidence="2">P4B,CCM 7963,CECT 7998,DSM 25260,IBRC-M 10614,KCTC 13821</strain>
    </source>
</reference>
<proteinExistence type="predicted"/>
<sequence length="101" mass="12128">MNQVIKRKNDINEMLKAFDSIADYDEHGQKYYFVFQDKKRGGQWTLMKTGNKWSIHGKGKDYCDAEEIFLTSEEVVRFIWKNRSAVNQKRKMLYKKEPVRT</sequence>